<feature type="transmembrane region" description="Helical" evidence="5">
    <location>
        <begin position="84"/>
        <end position="107"/>
    </location>
</feature>
<feature type="transmembrane region" description="Helical" evidence="5">
    <location>
        <begin position="58"/>
        <end position="78"/>
    </location>
</feature>
<proteinExistence type="predicted"/>
<evidence type="ECO:0000256" key="3">
    <source>
        <dbReference type="ARBA" id="ARBA00022989"/>
    </source>
</evidence>
<comment type="caution">
    <text evidence="7">The sequence shown here is derived from an EMBL/GenBank/DDBJ whole genome shotgun (WGS) entry which is preliminary data.</text>
</comment>
<evidence type="ECO:0000256" key="2">
    <source>
        <dbReference type="ARBA" id="ARBA00022692"/>
    </source>
</evidence>
<evidence type="ECO:0000256" key="4">
    <source>
        <dbReference type="ARBA" id="ARBA00023136"/>
    </source>
</evidence>
<evidence type="ECO:0000313" key="8">
    <source>
        <dbReference type="Proteomes" id="UP000269412"/>
    </source>
</evidence>
<evidence type="ECO:0000313" key="7">
    <source>
        <dbReference type="EMBL" id="RKR14955.1"/>
    </source>
</evidence>
<name>A0A495EDI6_9FLAO</name>
<feature type="transmembrane region" description="Helical" evidence="5">
    <location>
        <begin position="34"/>
        <end position="51"/>
    </location>
</feature>
<keyword evidence="2 5" id="KW-0812">Transmembrane</keyword>
<dbReference type="AlphaFoldDB" id="A0A495EDI6"/>
<feature type="transmembrane region" description="Helical" evidence="5">
    <location>
        <begin position="387"/>
        <end position="420"/>
    </location>
</feature>
<comment type="subcellular location">
    <subcellularLocation>
        <location evidence="1">Membrane</location>
        <topology evidence="1">Multi-pass membrane protein</topology>
    </subcellularLocation>
</comment>
<organism evidence="7 8">
    <name type="scientific">Maribacter vaceletii</name>
    <dbReference type="NCBI Taxonomy" id="1206816"/>
    <lineage>
        <taxon>Bacteria</taxon>
        <taxon>Pseudomonadati</taxon>
        <taxon>Bacteroidota</taxon>
        <taxon>Flavobacteriia</taxon>
        <taxon>Flavobacteriales</taxon>
        <taxon>Flavobacteriaceae</taxon>
        <taxon>Maribacter</taxon>
    </lineage>
</organism>
<keyword evidence="4 5" id="KW-0472">Membrane</keyword>
<protein>
    <submittedName>
        <fullName evidence="7">MFS superfamily sulfate permease-like transporter</fullName>
    </submittedName>
</protein>
<dbReference type="Proteomes" id="UP000269412">
    <property type="component" value="Unassembled WGS sequence"/>
</dbReference>
<dbReference type="EMBL" id="RBIQ01000007">
    <property type="protein sequence ID" value="RKR14955.1"/>
    <property type="molecule type" value="Genomic_DNA"/>
</dbReference>
<evidence type="ECO:0000259" key="6">
    <source>
        <dbReference type="Pfam" id="PF00916"/>
    </source>
</evidence>
<gene>
    <name evidence="7" type="ORF">CLV91_1037</name>
</gene>
<dbReference type="OrthoDB" id="9769739at2"/>
<dbReference type="GO" id="GO:0055085">
    <property type="term" value="P:transmembrane transport"/>
    <property type="evidence" value="ECO:0007669"/>
    <property type="project" value="InterPro"/>
</dbReference>
<sequence>MFKHLKKDLPASIVVFFVALPLCLGIALASGAPLFSGLIAGIIGGIVVGAISGSKIGVSGPAAGLAAIVLVAITSLGYENFLVAVVLGGAIQILFGVLRLGIIGYFFPSSVIKGMLTGIGIIIILKQIPYFFGMGKNPKGNFDLLQVEWDNLISGLLKAINALISGNISIGATVVGIIALGILLLWSNVLSKKGKIFQLVQGPLVAVVFGIIFYVVTQGGSLELAIDQLVKVPGSIDAIKEQITFPNFAAIANTEVWITAFTIALVASLETLLCVEATDKLDPHKNVTPTNRELFAQGTGNIVSGLIGGLPITQVIVRSSANIQSGGRTKLSAIIHGLLLIVSVLLIPTLLNQIPLAVLAAVLFIVGFKLAKPSTFVNMYKLGWKQFVPFMATVLPMVITGDLLLGIGLGLAVGIFIILLKNFQNSHFLHKEGENLDDGKIKMTLAEEVTFFNKGAILKELDSLPENTYLELDVRQTRYLDNDIIEILEDFAFKAKERNIDIKLISKRGTVENPDSFIEFFKLRPKSNTSLS</sequence>
<evidence type="ECO:0000256" key="5">
    <source>
        <dbReference type="SAM" id="Phobius"/>
    </source>
</evidence>
<feature type="transmembrane region" description="Helical" evidence="5">
    <location>
        <begin position="196"/>
        <end position="216"/>
    </location>
</feature>
<feature type="transmembrane region" description="Helical" evidence="5">
    <location>
        <begin position="114"/>
        <end position="132"/>
    </location>
</feature>
<dbReference type="Pfam" id="PF00916">
    <property type="entry name" value="Sulfate_transp"/>
    <property type="match status" value="1"/>
</dbReference>
<evidence type="ECO:0000256" key="1">
    <source>
        <dbReference type="ARBA" id="ARBA00004141"/>
    </source>
</evidence>
<dbReference type="RefSeq" id="WP_121064614.1">
    <property type="nucleotide sequence ID" value="NZ_RBIQ01000007.1"/>
</dbReference>
<keyword evidence="3 5" id="KW-1133">Transmembrane helix</keyword>
<dbReference type="InterPro" id="IPR001902">
    <property type="entry name" value="SLC26A/SulP_fam"/>
</dbReference>
<feature type="transmembrane region" description="Helical" evidence="5">
    <location>
        <begin position="338"/>
        <end position="367"/>
    </location>
</feature>
<keyword evidence="8" id="KW-1185">Reference proteome</keyword>
<dbReference type="GO" id="GO:0016020">
    <property type="term" value="C:membrane"/>
    <property type="evidence" value="ECO:0007669"/>
    <property type="project" value="UniProtKB-SubCell"/>
</dbReference>
<feature type="transmembrane region" description="Helical" evidence="5">
    <location>
        <begin position="256"/>
        <end position="275"/>
    </location>
</feature>
<feature type="domain" description="SLC26A/SulP transporter" evidence="6">
    <location>
        <begin position="5"/>
        <end position="393"/>
    </location>
</feature>
<feature type="transmembrane region" description="Helical" evidence="5">
    <location>
        <begin position="9"/>
        <end position="28"/>
    </location>
</feature>
<dbReference type="PANTHER" id="PTHR11814">
    <property type="entry name" value="SULFATE TRANSPORTER"/>
    <property type="match status" value="1"/>
</dbReference>
<accession>A0A495EDI6</accession>
<dbReference type="InterPro" id="IPR011547">
    <property type="entry name" value="SLC26A/SulP_dom"/>
</dbReference>
<reference evidence="7 8" key="1">
    <citation type="submission" date="2018-10" db="EMBL/GenBank/DDBJ databases">
        <title>Genomic Encyclopedia of Archaeal and Bacterial Type Strains, Phase II (KMG-II): from individual species to whole genera.</title>
        <authorList>
            <person name="Goeker M."/>
        </authorList>
    </citation>
    <scope>NUCLEOTIDE SEQUENCE [LARGE SCALE GENOMIC DNA]</scope>
    <source>
        <strain evidence="7 8">DSM 25230</strain>
    </source>
</reference>
<feature type="transmembrane region" description="Helical" evidence="5">
    <location>
        <begin position="159"/>
        <end position="184"/>
    </location>
</feature>